<sequence>MRDLGGSDHGDRDRAGRRVPYSDRARSPPRLAQRSPSTSIASRHRHSRSGYDSSKHERRRSCDRSRERPKKYIDEPAGQQGKVIEAVAANDVTAIRLHQRNDTEGEVIRPTHPIGKDQRENMILPDALATILHVASQGDTVVESHRRNVTTAAITEDTDRHLHAATPAPIDLLRRLEIP</sequence>
<dbReference type="EMBL" id="SRPO01000266">
    <property type="protein sequence ID" value="KAG5935215.1"/>
    <property type="molecule type" value="Genomic_DNA"/>
</dbReference>
<evidence type="ECO:0000313" key="2">
    <source>
        <dbReference type="EMBL" id="KAG5935215.1"/>
    </source>
</evidence>
<reference evidence="2 3" key="1">
    <citation type="journal article" date="2020" name="bioRxiv">
        <title>Whole genome comparisons of ergot fungi reveals the divergence and evolution of species within the genus Claviceps are the result of varying mechanisms driving genome evolution and host range expansion.</title>
        <authorList>
            <person name="Wyka S.A."/>
            <person name="Mondo S.J."/>
            <person name="Liu M."/>
            <person name="Dettman J."/>
            <person name="Nalam V."/>
            <person name="Broders K.D."/>
        </authorList>
    </citation>
    <scope>NUCLEOTIDE SEQUENCE [LARGE SCALE GENOMIC DNA]</scope>
    <source>
        <strain evidence="2 3">CCC 1485</strain>
    </source>
</reference>
<proteinExistence type="predicted"/>
<keyword evidence="3" id="KW-1185">Reference proteome</keyword>
<feature type="region of interest" description="Disordered" evidence="1">
    <location>
        <begin position="1"/>
        <end position="79"/>
    </location>
</feature>
<dbReference type="OrthoDB" id="4958535at2759"/>
<feature type="compositionally biased region" description="Basic and acidic residues" evidence="1">
    <location>
        <begin position="60"/>
        <end position="74"/>
    </location>
</feature>
<dbReference type="Proteomes" id="UP000706124">
    <property type="component" value="Unassembled WGS sequence"/>
</dbReference>
<dbReference type="AlphaFoldDB" id="A0A9P7MA10"/>
<name>A0A9P7MA10_9HYPO</name>
<organism evidence="2 3">
    <name type="scientific">Claviceps pazoutovae</name>
    <dbReference type="NCBI Taxonomy" id="1649127"/>
    <lineage>
        <taxon>Eukaryota</taxon>
        <taxon>Fungi</taxon>
        <taxon>Dikarya</taxon>
        <taxon>Ascomycota</taxon>
        <taxon>Pezizomycotina</taxon>
        <taxon>Sordariomycetes</taxon>
        <taxon>Hypocreomycetidae</taxon>
        <taxon>Hypocreales</taxon>
        <taxon>Clavicipitaceae</taxon>
        <taxon>Claviceps</taxon>
    </lineage>
</organism>
<gene>
    <name evidence="2" type="ORF">E4U60_003288</name>
</gene>
<evidence type="ECO:0000256" key="1">
    <source>
        <dbReference type="SAM" id="MobiDB-lite"/>
    </source>
</evidence>
<accession>A0A9P7MA10</accession>
<protein>
    <submittedName>
        <fullName evidence="2">Uncharacterized protein</fullName>
    </submittedName>
</protein>
<comment type="caution">
    <text evidence="2">The sequence shown here is derived from an EMBL/GenBank/DDBJ whole genome shotgun (WGS) entry which is preliminary data.</text>
</comment>
<feature type="compositionally biased region" description="Basic and acidic residues" evidence="1">
    <location>
        <begin position="1"/>
        <end position="26"/>
    </location>
</feature>
<evidence type="ECO:0000313" key="3">
    <source>
        <dbReference type="Proteomes" id="UP000706124"/>
    </source>
</evidence>